<dbReference type="Pfam" id="PF09834">
    <property type="entry name" value="DUF2061"/>
    <property type="match status" value="1"/>
</dbReference>
<proteinExistence type="predicted"/>
<feature type="transmembrane region" description="Helical" evidence="2">
    <location>
        <begin position="26"/>
        <end position="43"/>
    </location>
</feature>
<evidence type="ECO:0000256" key="1">
    <source>
        <dbReference type="SAM" id="MobiDB-lite"/>
    </source>
</evidence>
<reference evidence="4" key="1">
    <citation type="journal article" date="2014" name="Genome Biol. Evol.">
        <title>Pangenome evidence for extensive interdomain horizontal transfer affecting lineage core and shell genes in uncultured planktonic thaumarchaeota and euryarchaeota.</title>
        <authorList>
            <person name="Deschamps P."/>
            <person name="Zivanovic Y."/>
            <person name="Moreira D."/>
            <person name="Rodriguez-Valera F."/>
            <person name="Lopez-Garcia P."/>
        </authorList>
    </citation>
    <scope>NUCLEOTIDE SEQUENCE</scope>
</reference>
<keyword evidence="2" id="KW-0812">Transmembrane</keyword>
<sequence length="112" mass="12316">MLLPIGRWIDGVIGVDSQKRTIVKTLLWRFIASGTTVVVVFALSGNVVLGLTAAAIGIPLKLFMYYFYERFWMTTIEWGKVPDDPSELTVKDVSSGSSGRPRGALAQRARSP</sequence>
<keyword evidence="2" id="KW-1133">Transmembrane helix</keyword>
<evidence type="ECO:0000256" key="2">
    <source>
        <dbReference type="SAM" id="Phobius"/>
    </source>
</evidence>
<dbReference type="AlphaFoldDB" id="A0A075FI84"/>
<feature type="region of interest" description="Disordered" evidence="1">
    <location>
        <begin position="80"/>
        <end position="112"/>
    </location>
</feature>
<keyword evidence="2" id="KW-0472">Membrane</keyword>
<evidence type="ECO:0000313" key="4">
    <source>
        <dbReference type="EMBL" id="AIE91160.1"/>
    </source>
</evidence>
<feature type="domain" description="DUF2061" evidence="3">
    <location>
        <begin position="22"/>
        <end position="72"/>
    </location>
</feature>
<name>A0A075FI84_9EURY</name>
<evidence type="ECO:0000259" key="3">
    <source>
        <dbReference type="Pfam" id="PF09834"/>
    </source>
</evidence>
<organism evidence="4">
    <name type="scientific">uncultured marine group II/III euryarchaeote AD1000_108_A02</name>
    <dbReference type="NCBI Taxonomy" id="1457715"/>
    <lineage>
        <taxon>Archaea</taxon>
        <taxon>Methanobacteriati</taxon>
        <taxon>Methanobacteriota</taxon>
        <taxon>environmental samples</taxon>
    </lineage>
</organism>
<dbReference type="EMBL" id="KF900329">
    <property type="protein sequence ID" value="AIE91160.1"/>
    <property type="molecule type" value="Genomic_DNA"/>
</dbReference>
<feature type="transmembrane region" description="Helical" evidence="2">
    <location>
        <begin position="49"/>
        <end position="68"/>
    </location>
</feature>
<dbReference type="InterPro" id="IPR018638">
    <property type="entry name" value="DUF2061_membrane"/>
</dbReference>
<protein>
    <recommendedName>
        <fullName evidence="3">DUF2061 domain-containing protein</fullName>
    </recommendedName>
</protein>
<accession>A0A075FI84</accession>